<evidence type="ECO:0000256" key="2">
    <source>
        <dbReference type="RuleBase" id="RU363015"/>
    </source>
</evidence>
<dbReference type="EMBL" id="CP001928">
    <property type="protein sequence ID" value="ADI38238.1"/>
    <property type="molecule type" value="Genomic_DNA"/>
</dbReference>
<dbReference type="OrthoDB" id="9801098at2"/>
<proteinExistence type="inferred from homology"/>
<dbReference type="GO" id="GO:0005829">
    <property type="term" value="C:cytosol"/>
    <property type="evidence" value="ECO:0007669"/>
    <property type="project" value="TreeGrafter"/>
</dbReference>
<dbReference type="InterPro" id="IPR005269">
    <property type="entry name" value="LOG"/>
</dbReference>
<accession>D6YVS7</accession>
<keyword evidence="2" id="KW-0378">Hydrolase</keyword>
<evidence type="ECO:0000313" key="3">
    <source>
        <dbReference type="EMBL" id="ADI38238.1"/>
    </source>
</evidence>
<dbReference type="KEGG" id="wch:wcw_0872"/>
<keyword evidence="4" id="KW-1185">Reference proteome</keyword>
<dbReference type="RefSeq" id="WP_013181952.1">
    <property type="nucleotide sequence ID" value="NC_014225.1"/>
</dbReference>
<protein>
    <recommendedName>
        <fullName evidence="2">Cytokinin riboside 5'-monophosphate phosphoribohydrolase</fullName>
        <ecNumber evidence="2">3.2.2.n1</ecNumber>
    </recommendedName>
</protein>
<sequence length="226" mass="25616">MTENKNFNYSTSHADSWRVFRIISEFVDGFESLMQIGPSVTIFGSARLQAVNPYYNMAIDVAQKIAERGFAVITGGGPGIMEAANKGAQSIGSMSVGIGIDVPYENDTNRFIDPRYRLKFRYFFIRKVMFIRYAKACVFLPGGLGTLDEFFETVTLIQTQKIKPFPIYLMGTEYWSGLIDWLKKTVLEMGCMSEKDLDLFILTDDPVEVANGIERHYAQDQSLENF</sequence>
<dbReference type="InterPro" id="IPR052341">
    <property type="entry name" value="LOG_family_nucleotidases"/>
</dbReference>
<dbReference type="GO" id="GO:0009691">
    <property type="term" value="P:cytokinin biosynthetic process"/>
    <property type="evidence" value="ECO:0007669"/>
    <property type="project" value="UniProtKB-UniRule"/>
</dbReference>
<comment type="catalytic activity">
    <reaction evidence="1">
        <text>AMP + H2O = D-ribose 5-phosphate + adenine</text>
        <dbReference type="Rhea" id="RHEA:20129"/>
        <dbReference type="ChEBI" id="CHEBI:15377"/>
        <dbReference type="ChEBI" id="CHEBI:16708"/>
        <dbReference type="ChEBI" id="CHEBI:78346"/>
        <dbReference type="ChEBI" id="CHEBI:456215"/>
        <dbReference type="EC" id="3.2.2.4"/>
    </reaction>
</comment>
<dbReference type="NCBIfam" id="TIGR00730">
    <property type="entry name" value="Rossman fold protein, TIGR00730 family"/>
    <property type="match status" value="1"/>
</dbReference>
<keyword evidence="2" id="KW-0203">Cytokinin biosynthesis</keyword>
<dbReference type="STRING" id="716544.wcw_0872"/>
<dbReference type="PANTHER" id="PTHR43393:SF3">
    <property type="entry name" value="LYSINE DECARBOXYLASE-LIKE PROTEIN"/>
    <property type="match status" value="1"/>
</dbReference>
<dbReference type="Pfam" id="PF03641">
    <property type="entry name" value="Lysine_decarbox"/>
    <property type="match status" value="1"/>
</dbReference>
<dbReference type="EC" id="3.2.2.n1" evidence="2"/>
<evidence type="ECO:0000256" key="1">
    <source>
        <dbReference type="ARBA" id="ARBA00000274"/>
    </source>
</evidence>
<dbReference type="Proteomes" id="UP000001505">
    <property type="component" value="Chromosome"/>
</dbReference>
<reference evidence="3 4" key="1">
    <citation type="journal article" date="2010" name="PLoS ONE">
        <title>The Waddlia genome: a window into chlamydial biology.</title>
        <authorList>
            <person name="Bertelli C."/>
            <person name="Collyn F."/>
            <person name="Croxatto A."/>
            <person name="Ruckert C."/>
            <person name="Polkinghorne A."/>
            <person name="Kebbi-Beghdadi C."/>
            <person name="Goesmann A."/>
            <person name="Vaughan L."/>
            <person name="Greub G."/>
        </authorList>
    </citation>
    <scope>NUCLEOTIDE SEQUENCE [LARGE SCALE GENOMIC DNA]</scope>
    <source>
        <strain evidence="4">ATCC VR-1470 / WSU 86-1044</strain>
    </source>
</reference>
<comment type="similarity">
    <text evidence="2">Belongs to the LOG family.</text>
</comment>
<dbReference type="Gene3D" id="3.40.50.450">
    <property type="match status" value="1"/>
</dbReference>
<dbReference type="InterPro" id="IPR031100">
    <property type="entry name" value="LOG_fam"/>
</dbReference>
<name>D6YVS7_WADCW</name>
<dbReference type="GO" id="GO:0008714">
    <property type="term" value="F:AMP nucleosidase activity"/>
    <property type="evidence" value="ECO:0007669"/>
    <property type="project" value="UniProtKB-EC"/>
</dbReference>
<dbReference type="eggNOG" id="COG1611">
    <property type="taxonomic scope" value="Bacteria"/>
</dbReference>
<dbReference type="PANTHER" id="PTHR43393">
    <property type="entry name" value="CYTOKININ RIBOSIDE 5'-MONOPHOSPHATE PHOSPHORIBOHYDROLASE"/>
    <property type="match status" value="1"/>
</dbReference>
<dbReference type="AlphaFoldDB" id="D6YVS7"/>
<organism evidence="3 4">
    <name type="scientific">Waddlia chondrophila (strain ATCC VR-1470 / WSU 86-1044)</name>
    <dbReference type="NCBI Taxonomy" id="716544"/>
    <lineage>
        <taxon>Bacteria</taxon>
        <taxon>Pseudomonadati</taxon>
        <taxon>Chlamydiota</taxon>
        <taxon>Chlamydiia</taxon>
        <taxon>Parachlamydiales</taxon>
        <taxon>Waddliaceae</taxon>
        <taxon>Waddlia</taxon>
    </lineage>
</organism>
<dbReference type="HOGENOM" id="CLU_058336_0_4_0"/>
<evidence type="ECO:0000313" key="4">
    <source>
        <dbReference type="Proteomes" id="UP000001505"/>
    </source>
</evidence>
<dbReference type="SUPFAM" id="SSF102405">
    <property type="entry name" value="MCP/YpsA-like"/>
    <property type="match status" value="1"/>
</dbReference>
<gene>
    <name evidence="3" type="ordered locus">wcw_0872</name>
</gene>